<dbReference type="Pfam" id="PF09302">
    <property type="entry name" value="XLF"/>
    <property type="match status" value="1"/>
</dbReference>
<comment type="subcellular location">
    <subcellularLocation>
        <location evidence="1">Nucleus</location>
    </subcellularLocation>
</comment>
<dbReference type="InterPro" id="IPR038051">
    <property type="entry name" value="XRCC4-like_N_sf"/>
</dbReference>
<evidence type="ECO:0000259" key="9">
    <source>
        <dbReference type="Pfam" id="PF09302"/>
    </source>
</evidence>
<dbReference type="CDD" id="cd22285">
    <property type="entry name" value="HD_XLF_N"/>
    <property type="match status" value="1"/>
</dbReference>
<dbReference type="InterPro" id="IPR052287">
    <property type="entry name" value="NHEJ_factor"/>
</dbReference>
<reference evidence="10" key="1">
    <citation type="submission" date="2021-01" db="UniProtKB">
        <authorList>
            <consortium name="EnsemblMetazoa"/>
        </authorList>
    </citation>
    <scope>IDENTIFICATION</scope>
</reference>
<keyword evidence="4" id="KW-0234">DNA repair</keyword>
<dbReference type="GO" id="GO:0006303">
    <property type="term" value="P:double-strand break repair via nonhomologous end joining"/>
    <property type="evidence" value="ECO:0007669"/>
    <property type="project" value="TreeGrafter"/>
</dbReference>
<evidence type="ECO:0000256" key="2">
    <source>
        <dbReference type="ARBA" id="ARBA00022763"/>
    </source>
</evidence>
<keyword evidence="11" id="KW-1185">Reference proteome</keyword>
<evidence type="ECO:0000256" key="7">
    <source>
        <dbReference type="ARBA" id="ARBA00044529"/>
    </source>
</evidence>
<dbReference type="PANTHER" id="PTHR32235">
    <property type="entry name" value="NON-HOMOLOGOUS END-JOINING FACTOR 1"/>
    <property type="match status" value="1"/>
</dbReference>
<dbReference type="Gene3D" id="1.10.287.450">
    <property type="entry name" value="Helix hairpin bin"/>
    <property type="match status" value="1"/>
</dbReference>
<dbReference type="EnsemblMetazoa" id="CLYHEMT014175.1">
    <property type="protein sequence ID" value="CLYHEMP014175.1"/>
    <property type="gene ID" value="CLYHEMG014175"/>
</dbReference>
<feature type="compositionally biased region" description="Basic and acidic residues" evidence="8">
    <location>
        <begin position="327"/>
        <end position="345"/>
    </location>
</feature>
<dbReference type="InterPro" id="IPR015381">
    <property type="entry name" value="XLF-like_N"/>
</dbReference>
<dbReference type="AlphaFoldDB" id="A0A7M5WWI7"/>
<dbReference type="GO" id="GO:0032807">
    <property type="term" value="C:DNA ligase IV complex"/>
    <property type="evidence" value="ECO:0007669"/>
    <property type="project" value="TreeGrafter"/>
</dbReference>
<evidence type="ECO:0000313" key="11">
    <source>
        <dbReference type="Proteomes" id="UP000594262"/>
    </source>
</evidence>
<organism evidence="10 11">
    <name type="scientific">Clytia hemisphaerica</name>
    <dbReference type="NCBI Taxonomy" id="252671"/>
    <lineage>
        <taxon>Eukaryota</taxon>
        <taxon>Metazoa</taxon>
        <taxon>Cnidaria</taxon>
        <taxon>Hydrozoa</taxon>
        <taxon>Hydroidolina</taxon>
        <taxon>Leptothecata</taxon>
        <taxon>Obeliida</taxon>
        <taxon>Clytiidae</taxon>
        <taxon>Clytia</taxon>
    </lineage>
</organism>
<feature type="compositionally biased region" description="Basic residues" evidence="8">
    <location>
        <begin position="346"/>
        <end position="355"/>
    </location>
</feature>
<evidence type="ECO:0000256" key="3">
    <source>
        <dbReference type="ARBA" id="ARBA00023125"/>
    </source>
</evidence>
<dbReference type="OrthoDB" id="5964017at2759"/>
<feature type="domain" description="XLF-like N-terminal" evidence="9">
    <location>
        <begin position="24"/>
        <end position="143"/>
    </location>
</feature>
<comment type="similarity">
    <text evidence="6">Belongs to the XRCC4-XLF family. XLF subfamily.</text>
</comment>
<evidence type="ECO:0000256" key="5">
    <source>
        <dbReference type="ARBA" id="ARBA00023242"/>
    </source>
</evidence>
<accession>A0A7M5WWI7</accession>
<proteinExistence type="inferred from homology"/>
<evidence type="ECO:0000256" key="1">
    <source>
        <dbReference type="ARBA" id="ARBA00004123"/>
    </source>
</evidence>
<dbReference type="PANTHER" id="PTHR32235:SF1">
    <property type="entry name" value="NON-HOMOLOGOUS END-JOINING FACTOR 1"/>
    <property type="match status" value="1"/>
</dbReference>
<evidence type="ECO:0000313" key="10">
    <source>
        <dbReference type="EnsemblMetazoa" id="CLYHEMP014175.1"/>
    </source>
</evidence>
<sequence>KNKKNEMADLSARRQISESLKTQSWQQVSISKDDTTIDRGQDLVLKYYFDRLRHSYDVIVYDGKTLRHESVANEEDFLAKSKLFNPNLEAESMSILNELSNCLQQCQKESTGLSFQVEEDVLKMNIKTKLKSGIPFAWTFTLKEATTHMIIEHLVQPLAILTSELNRRQQESFYMLERKDRELQDYKDQGAVASRRHLETVQFDRVNFQTSSNVHQTFLDSCTNPTLNSLTKDLKDLHRNVVLNTASKDLPAEAAPREQQKAGPSMSTFDTVPIVAGRGEDISSWGNEKRVGGSFVQDQLDAGKDPLQPDPDTQPVVVTEALSPQEEELKRREALKKKLNEQTEKKAKKKRKIKL</sequence>
<name>A0A7M5WWI7_9CNID</name>
<evidence type="ECO:0000256" key="4">
    <source>
        <dbReference type="ARBA" id="ARBA00023204"/>
    </source>
</evidence>
<dbReference type="Proteomes" id="UP000594262">
    <property type="component" value="Unplaced"/>
</dbReference>
<keyword evidence="3" id="KW-0238">DNA-binding</keyword>
<evidence type="ECO:0000256" key="6">
    <source>
        <dbReference type="ARBA" id="ARBA00025747"/>
    </source>
</evidence>
<evidence type="ECO:0000256" key="8">
    <source>
        <dbReference type="SAM" id="MobiDB-lite"/>
    </source>
</evidence>
<keyword evidence="5" id="KW-0539">Nucleus</keyword>
<keyword evidence="2" id="KW-0227">DNA damage</keyword>
<dbReference type="Gene3D" id="2.170.210.10">
    <property type="entry name" value="DNA double-strand break repair and VJ recombination XRCC4, N-terminal"/>
    <property type="match status" value="1"/>
</dbReference>
<protein>
    <recommendedName>
        <fullName evidence="7">Non-homologous end-joining factor 1</fullName>
    </recommendedName>
</protein>
<dbReference type="GO" id="GO:0045027">
    <property type="term" value="F:DNA end binding"/>
    <property type="evidence" value="ECO:0007669"/>
    <property type="project" value="TreeGrafter"/>
</dbReference>
<feature type="region of interest" description="Disordered" evidence="8">
    <location>
        <begin position="248"/>
        <end position="355"/>
    </location>
</feature>